<sequence>MDPESGSPGPSLPNNSSPSSGVVQQVLHALLEKLKTLMEALAPNKNSVGVENRFYYDTTEKVWKLQGGETEQERLEAEAIRFHTSRGLSSAYAPATTACDASRGDWGNASLPPPPPSAGPVTASLHGPAGDMSSLAHPVYAPQANLGYGAAAPAAPSAPSAPSAAPSGVAGAPLASPFAAAPLSSPFARPVLASPFAQ</sequence>
<evidence type="ECO:0000256" key="1">
    <source>
        <dbReference type="SAM" id="MobiDB-lite"/>
    </source>
</evidence>
<gene>
    <name evidence="2" type="ORF">EVOR1521_LOCUS8121</name>
</gene>
<accession>A0AA36MQ72</accession>
<reference evidence="2" key="1">
    <citation type="submission" date="2023-08" db="EMBL/GenBank/DDBJ databases">
        <authorList>
            <person name="Chen Y."/>
            <person name="Shah S."/>
            <person name="Dougan E. K."/>
            <person name="Thang M."/>
            <person name="Chan C."/>
        </authorList>
    </citation>
    <scope>NUCLEOTIDE SEQUENCE</scope>
</reference>
<protein>
    <submittedName>
        <fullName evidence="2">Uncharacterized protein</fullName>
    </submittedName>
</protein>
<name>A0AA36MQ72_9DINO</name>
<feature type="region of interest" description="Disordered" evidence="1">
    <location>
        <begin position="1"/>
        <end position="22"/>
    </location>
</feature>
<comment type="caution">
    <text evidence="2">The sequence shown here is derived from an EMBL/GenBank/DDBJ whole genome shotgun (WGS) entry which is preliminary data.</text>
</comment>
<dbReference type="AlphaFoldDB" id="A0AA36MQ72"/>
<feature type="region of interest" description="Disordered" evidence="1">
    <location>
        <begin position="103"/>
        <end position="128"/>
    </location>
</feature>
<evidence type="ECO:0000313" key="2">
    <source>
        <dbReference type="EMBL" id="CAJ1380072.1"/>
    </source>
</evidence>
<organism evidence="2 3">
    <name type="scientific">Effrenium voratum</name>
    <dbReference type="NCBI Taxonomy" id="2562239"/>
    <lineage>
        <taxon>Eukaryota</taxon>
        <taxon>Sar</taxon>
        <taxon>Alveolata</taxon>
        <taxon>Dinophyceae</taxon>
        <taxon>Suessiales</taxon>
        <taxon>Symbiodiniaceae</taxon>
        <taxon>Effrenium</taxon>
    </lineage>
</organism>
<dbReference type="EMBL" id="CAUJNA010000680">
    <property type="protein sequence ID" value="CAJ1380072.1"/>
    <property type="molecule type" value="Genomic_DNA"/>
</dbReference>
<dbReference type="Proteomes" id="UP001178507">
    <property type="component" value="Unassembled WGS sequence"/>
</dbReference>
<keyword evidence="3" id="KW-1185">Reference proteome</keyword>
<feature type="region of interest" description="Disordered" evidence="1">
    <location>
        <begin position="151"/>
        <end position="170"/>
    </location>
</feature>
<evidence type="ECO:0000313" key="3">
    <source>
        <dbReference type="Proteomes" id="UP001178507"/>
    </source>
</evidence>
<proteinExistence type="predicted"/>